<evidence type="ECO:0000313" key="2">
    <source>
        <dbReference type="Proteomes" id="UP000035680"/>
    </source>
</evidence>
<dbReference type="SUPFAM" id="SSF53098">
    <property type="entry name" value="Ribonuclease H-like"/>
    <property type="match status" value="1"/>
</dbReference>
<proteinExistence type="predicted"/>
<protein>
    <submittedName>
        <fullName evidence="3">RNase H domain-containing protein</fullName>
    </submittedName>
</protein>
<reference evidence="2" key="1">
    <citation type="submission" date="2014-07" db="EMBL/GenBank/DDBJ databases">
        <authorList>
            <person name="Martin A.A"/>
            <person name="De Silva N."/>
        </authorList>
    </citation>
    <scope>NUCLEOTIDE SEQUENCE</scope>
</reference>
<dbReference type="InterPro" id="IPR036397">
    <property type="entry name" value="RNaseH_sf"/>
</dbReference>
<evidence type="ECO:0000313" key="3">
    <source>
        <dbReference type="WBParaSite" id="SVE_0887300.1"/>
    </source>
</evidence>
<dbReference type="WBParaSite" id="SVE_0887300.1">
    <property type="protein sequence ID" value="SVE_0887300.1"/>
    <property type="gene ID" value="SVE_0887300"/>
</dbReference>
<organism evidence="2 3">
    <name type="scientific">Strongyloides venezuelensis</name>
    <name type="common">Threadworm</name>
    <dbReference type="NCBI Taxonomy" id="75913"/>
    <lineage>
        <taxon>Eukaryota</taxon>
        <taxon>Metazoa</taxon>
        <taxon>Ecdysozoa</taxon>
        <taxon>Nematoda</taxon>
        <taxon>Chromadorea</taxon>
        <taxon>Rhabditida</taxon>
        <taxon>Tylenchina</taxon>
        <taxon>Panagrolaimomorpha</taxon>
        <taxon>Strongyloidoidea</taxon>
        <taxon>Strongyloididae</taxon>
        <taxon>Strongyloides</taxon>
    </lineage>
</organism>
<dbReference type="GO" id="GO:0004523">
    <property type="term" value="F:RNA-DNA hybrid ribonuclease activity"/>
    <property type="evidence" value="ECO:0007669"/>
    <property type="project" value="InterPro"/>
</dbReference>
<sequence>MHPDDKEWINGKTFEKCSPYTYKKIDGKGLVHVKKEHEINFLQRKMKTNDSTYKIFKSKRHGSCLKGKGTGFVINHNGTIYAGGRPYFKSVTAQYLEVQSIYDCLLVMKSLKILSLNKLWMIDSQYVCMCFRRLVNWKEQEFILCNKRKAKHANIWEKISELFDPSRCNIVKVASHQNIIYNELADKIAKHYSKQEYSKDVRTTYYTFANMEELQKFLSKGDDEK</sequence>
<reference evidence="3" key="2">
    <citation type="submission" date="2015-08" db="UniProtKB">
        <authorList>
            <consortium name="WormBaseParasite"/>
        </authorList>
    </citation>
    <scope>IDENTIFICATION</scope>
</reference>
<name>A0A0K0FJ00_STRVS</name>
<dbReference type="AlphaFoldDB" id="A0A0K0FJ00"/>
<dbReference type="InterPro" id="IPR002156">
    <property type="entry name" value="RNaseH_domain"/>
</dbReference>
<evidence type="ECO:0000259" key="1">
    <source>
        <dbReference type="Pfam" id="PF00075"/>
    </source>
</evidence>
<dbReference type="Proteomes" id="UP000035680">
    <property type="component" value="Unassembled WGS sequence"/>
</dbReference>
<dbReference type="GO" id="GO:0003676">
    <property type="term" value="F:nucleic acid binding"/>
    <property type="evidence" value="ECO:0007669"/>
    <property type="project" value="InterPro"/>
</dbReference>
<dbReference type="Pfam" id="PF00075">
    <property type="entry name" value="RNase_H"/>
    <property type="match status" value="1"/>
</dbReference>
<dbReference type="Gene3D" id="3.30.420.10">
    <property type="entry name" value="Ribonuclease H-like superfamily/Ribonuclease H"/>
    <property type="match status" value="1"/>
</dbReference>
<keyword evidence="2" id="KW-1185">Reference proteome</keyword>
<dbReference type="InterPro" id="IPR012337">
    <property type="entry name" value="RNaseH-like_sf"/>
</dbReference>
<accession>A0A0K0FJ00</accession>
<feature type="domain" description="RNase H type-1" evidence="1">
    <location>
        <begin position="62"/>
        <end position="191"/>
    </location>
</feature>